<reference evidence="1" key="1">
    <citation type="journal article" date="2015" name="Nature">
        <title>Complex archaea that bridge the gap between prokaryotes and eukaryotes.</title>
        <authorList>
            <person name="Spang A."/>
            <person name="Saw J.H."/>
            <person name="Jorgensen S.L."/>
            <person name="Zaremba-Niedzwiedzka K."/>
            <person name="Martijn J."/>
            <person name="Lind A.E."/>
            <person name="van Eijk R."/>
            <person name="Schleper C."/>
            <person name="Guy L."/>
            <person name="Ettema T.J."/>
        </authorList>
    </citation>
    <scope>NUCLEOTIDE SEQUENCE</scope>
</reference>
<evidence type="ECO:0000313" key="1">
    <source>
        <dbReference type="EMBL" id="KKK69296.1"/>
    </source>
</evidence>
<dbReference type="EMBL" id="LAZR01058718">
    <property type="protein sequence ID" value="KKK69296.1"/>
    <property type="molecule type" value="Genomic_DNA"/>
</dbReference>
<name>A0A0F9AAN8_9ZZZZ</name>
<protein>
    <submittedName>
        <fullName evidence="1">Uncharacterized protein</fullName>
    </submittedName>
</protein>
<organism evidence="1">
    <name type="scientific">marine sediment metagenome</name>
    <dbReference type="NCBI Taxonomy" id="412755"/>
    <lineage>
        <taxon>unclassified sequences</taxon>
        <taxon>metagenomes</taxon>
        <taxon>ecological metagenomes</taxon>
    </lineage>
</organism>
<gene>
    <name evidence="1" type="ORF">LCGC14_2935470</name>
</gene>
<comment type="caution">
    <text evidence="1">The sequence shown here is derived from an EMBL/GenBank/DDBJ whole genome shotgun (WGS) entry which is preliminary data.</text>
</comment>
<proteinExistence type="predicted"/>
<dbReference type="PROSITE" id="PS51257">
    <property type="entry name" value="PROKAR_LIPOPROTEIN"/>
    <property type="match status" value="1"/>
</dbReference>
<dbReference type="AlphaFoldDB" id="A0A0F9AAN8"/>
<accession>A0A0F9AAN8</accession>
<sequence length="185" mass="20632">MRCISLLLVIVALSGLTGCQGPAANLKPVEVFIDGDGEFPAFLVGTWKAYKLPWEIVFEEDGTISSAVINMGRQRIIPGQIKTIPLREGGEGVYEPGQWLVRYVPDTRELMVDIVIDHMRMEKSGQIIEGKAADTFIGTISEDGRSWTADWDTFYDYTAYTPEPTKLTSGPDRDSVVRIIFLKDK</sequence>